<keyword evidence="13" id="KW-1185">Reference proteome</keyword>
<keyword evidence="6" id="KW-0406">Ion transport</keyword>
<feature type="domain" description="Cation efflux protein cytoplasmic" evidence="11">
    <location>
        <begin position="217"/>
        <end position="292"/>
    </location>
</feature>
<keyword evidence="5 9" id="KW-1133">Transmembrane helix</keyword>
<evidence type="ECO:0000256" key="6">
    <source>
        <dbReference type="ARBA" id="ARBA00023065"/>
    </source>
</evidence>
<organism evidence="12 13">
    <name type="scientific">Terrihalobacillus insolitus</name>
    <dbReference type="NCBI Taxonomy" id="2950438"/>
    <lineage>
        <taxon>Bacteria</taxon>
        <taxon>Bacillati</taxon>
        <taxon>Bacillota</taxon>
        <taxon>Bacilli</taxon>
        <taxon>Bacillales</taxon>
        <taxon>Bacillaceae</taxon>
        <taxon>Terrihalobacillus</taxon>
    </lineage>
</organism>
<keyword evidence="3" id="KW-0813">Transport</keyword>
<feature type="transmembrane region" description="Helical" evidence="9">
    <location>
        <begin position="118"/>
        <end position="142"/>
    </location>
</feature>
<dbReference type="Pfam" id="PF01545">
    <property type="entry name" value="Cation_efflux"/>
    <property type="match status" value="1"/>
</dbReference>
<evidence type="ECO:0000259" key="10">
    <source>
        <dbReference type="Pfam" id="PF01545"/>
    </source>
</evidence>
<evidence type="ECO:0000256" key="3">
    <source>
        <dbReference type="ARBA" id="ARBA00022448"/>
    </source>
</evidence>
<evidence type="ECO:0000256" key="2">
    <source>
        <dbReference type="ARBA" id="ARBA00008873"/>
    </source>
</evidence>
<dbReference type="SUPFAM" id="SSF160240">
    <property type="entry name" value="Cation efflux protein cytoplasmic domain-like"/>
    <property type="match status" value="1"/>
</dbReference>
<dbReference type="SUPFAM" id="SSF161111">
    <property type="entry name" value="Cation efflux protein transmembrane domain-like"/>
    <property type="match status" value="1"/>
</dbReference>
<evidence type="ECO:0000256" key="4">
    <source>
        <dbReference type="ARBA" id="ARBA00022692"/>
    </source>
</evidence>
<dbReference type="GO" id="GO:0005385">
    <property type="term" value="F:zinc ion transmembrane transporter activity"/>
    <property type="evidence" value="ECO:0007669"/>
    <property type="project" value="TreeGrafter"/>
</dbReference>
<comment type="caution">
    <text evidence="12">The sequence shown here is derived from an EMBL/GenBank/DDBJ whole genome shotgun (WGS) entry which is preliminary data.</text>
</comment>
<evidence type="ECO:0000256" key="7">
    <source>
        <dbReference type="ARBA" id="ARBA00023136"/>
    </source>
</evidence>
<dbReference type="Pfam" id="PF16916">
    <property type="entry name" value="ZT_dimer"/>
    <property type="match status" value="1"/>
</dbReference>
<feature type="transmembrane region" description="Helical" evidence="9">
    <location>
        <begin position="154"/>
        <end position="182"/>
    </location>
</feature>
<dbReference type="InterPro" id="IPR058533">
    <property type="entry name" value="Cation_efflux_TM"/>
</dbReference>
<comment type="subcellular location">
    <subcellularLocation>
        <location evidence="1">Membrane</location>
        <topology evidence="1">Multi-pass membrane protein</topology>
    </subcellularLocation>
</comment>
<dbReference type="InterPro" id="IPR002524">
    <property type="entry name" value="Cation_efflux"/>
</dbReference>
<dbReference type="InterPro" id="IPR050681">
    <property type="entry name" value="CDF/SLC30A"/>
</dbReference>
<evidence type="ECO:0000313" key="12">
    <source>
        <dbReference type="EMBL" id="MDC3425644.1"/>
    </source>
</evidence>
<gene>
    <name evidence="12" type="ORF">NC797_14140</name>
</gene>
<dbReference type="PANTHER" id="PTHR11562">
    <property type="entry name" value="CATION EFFLUX PROTEIN/ ZINC TRANSPORTER"/>
    <property type="match status" value="1"/>
</dbReference>
<dbReference type="GO" id="GO:0005886">
    <property type="term" value="C:plasma membrane"/>
    <property type="evidence" value="ECO:0007669"/>
    <property type="project" value="TreeGrafter"/>
</dbReference>
<comment type="similarity">
    <text evidence="2">Belongs to the cation diffusion facilitator (CDF) transporter (TC 2.A.4) family. SLC30A subfamily.</text>
</comment>
<dbReference type="PANTHER" id="PTHR11562:SF17">
    <property type="entry name" value="RE54080P-RELATED"/>
    <property type="match status" value="1"/>
</dbReference>
<dbReference type="InterPro" id="IPR027470">
    <property type="entry name" value="Cation_efflux_CTD"/>
</dbReference>
<feature type="transmembrane region" description="Helical" evidence="9">
    <location>
        <begin position="85"/>
        <end position="106"/>
    </location>
</feature>
<accession>A0A9X3WYH6</accession>
<evidence type="ECO:0000256" key="1">
    <source>
        <dbReference type="ARBA" id="ARBA00004141"/>
    </source>
</evidence>
<dbReference type="RefSeq" id="WP_272437461.1">
    <property type="nucleotide sequence ID" value="NZ_JAMQKB010000018.1"/>
</dbReference>
<feature type="transmembrane region" description="Helical" evidence="9">
    <location>
        <begin position="20"/>
        <end position="41"/>
    </location>
</feature>
<proteinExistence type="inferred from homology"/>
<dbReference type="Gene3D" id="1.20.1510.10">
    <property type="entry name" value="Cation efflux protein transmembrane domain"/>
    <property type="match status" value="1"/>
</dbReference>
<evidence type="ECO:0000256" key="9">
    <source>
        <dbReference type="SAM" id="Phobius"/>
    </source>
</evidence>
<feature type="domain" description="Cation efflux protein transmembrane" evidence="10">
    <location>
        <begin position="20"/>
        <end position="213"/>
    </location>
</feature>
<reference evidence="12" key="1">
    <citation type="submission" date="2022-06" db="EMBL/GenBank/DDBJ databases">
        <title>Aquibacillus sp. a new bacterium isolated from soil saline samples.</title>
        <authorList>
            <person name="Galisteo C."/>
            <person name="De La Haba R."/>
            <person name="Sanchez-Porro C."/>
            <person name="Ventosa A."/>
        </authorList>
    </citation>
    <scope>NUCLEOTIDE SEQUENCE</scope>
    <source>
        <strain evidence="12">3ASR75-11</strain>
    </source>
</reference>
<evidence type="ECO:0000313" key="13">
    <source>
        <dbReference type="Proteomes" id="UP001145050"/>
    </source>
</evidence>
<feature type="transmembrane region" description="Helical" evidence="9">
    <location>
        <begin position="53"/>
        <end position="73"/>
    </location>
</feature>
<dbReference type="AlphaFoldDB" id="A0A9X3WYH6"/>
<evidence type="ECO:0000256" key="8">
    <source>
        <dbReference type="SAM" id="MobiDB-lite"/>
    </source>
</evidence>
<dbReference type="Gene3D" id="3.30.70.1350">
    <property type="entry name" value="Cation efflux protein, cytoplasmic domain"/>
    <property type="match status" value="1"/>
</dbReference>
<feature type="compositionally biased region" description="Basic and acidic residues" evidence="8">
    <location>
        <begin position="309"/>
        <end position="321"/>
    </location>
</feature>
<feature type="region of interest" description="Disordered" evidence="8">
    <location>
        <begin position="296"/>
        <end position="321"/>
    </location>
</feature>
<name>A0A9X3WYH6_9BACI</name>
<dbReference type="NCBIfam" id="TIGR01297">
    <property type="entry name" value="CDF"/>
    <property type="match status" value="1"/>
</dbReference>
<evidence type="ECO:0000256" key="5">
    <source>
        <dbReference type="ARBA" id="ARBA00022989"/>
    </source>
</evidence>
<sequence>MGHGHDHGHDHTHGANKRVLMIGFFITTGYMLVEAIGGFLTNSLALLSDAGHMLSDSVSLGVGLLAFTLGEKAANYSKTYGYKRFEILAAIFNGATLIAIAFYIFYEAYKRFTNPPEVASVGMLIIGVIGLLVNILVAWMLLRGGDTKENLNIRAAFLHVLGDLLGSVGAIVAALLIMFFNWGWADPLASVIVAILVLISGWRVSKDAVHVLMEGTPRNVNIDDIVEAFKKVPEIISIHDLHVWSITSGQNALSCHAVVSDSLSVKDGQTLLSSIEKRLVEKGIGHVTIQLETGKHEHEDSIMCQGSDSSHDHDHDHQHDH</sequence>
<keyword evidence="7 9" id="KW-0472">Membrane</keyword>
<feature type="transmembrane region" description="Helical" evidence="9">
    <location>
        <begin position="188"/>
        <end position="205"/>
    </location>
</feature>
<dbReference type="InterPro" id="IPR036837">
    <property type="entry name" value="Cation_efflux_CTD_sf"/>
</dbReference>
<dbReference type="InterPro" id="IPR027469">
    <property type="entry name" value="Cation_efflux_TMD_sf"/>
</dbReference>
<evidence type="ECO:0000259" key="11">
    <source>
        <dbReference type="Pfam" id="PF16916"/>
    </source>
</evidence>
<dbReference type="Proteomes" id="UP001145050">
    <property type="component" value="Unassembled WGS sequence"/>
</dbReference>
<keyword evidence="4 9" id="KW-0812">Transmembrane</keyword>
<protein>
    <submittedName>
        <fullName evidence="12">Cation diffusion facilitator family transporter</fullName>
    </submittedName>
</protein>
<dbReference type="EMBL" id="JAMQKB010000018">
    <property type="protein sequence ID" value="MDC3425644.1"/>
    <property type="molecule type" value="Genomic_DNA"/>
</dbReference>